<feature type="transmembrane region" description="Helical" evidence="1">
    <location>
        <begin position="20"/>
        <end position="47"/>
    </location>
</feature>
<name>A0A2P7B4U0_9HYPH</name>
<dbReference type="Proteomes" id="UP000241764">
    <property type="component" value="Unassembled WGS sequence"/>
</dbReference>
<keyword evidence="1" id="KW-1133">Transmembrane helix</keyword>
<accession>A0A2P7B4U0</accession>
<feature type="transmembrane region" description="Helical" evidence="1">
    <location>
        <begin position="67"/>
        <end position="87"/>
    </location>
</feature>
<gene>
    <name evidence="2" type="ORF">CU103_21875</name>
</gene>
<evidence type="ECO:0000256" key="1">
    <source>
        <dbReference type="SAM" id="Phobius"/>
    </source>
</evidence>
<keyword evidence="1" id="KW-0472">Membrane</keyword>
<protein>
    <submittedName>
        <fullName evidence="2">DUF1772 domain-containing protein</fullName>
    </submittedName>
</protein>
<comment type="caution">
    <text evidence="2">The sequence shown here is derived from an EMBL/GenBank/DDBJ whole genome shotgun (WGS) entry which is preliminary data.</text>
</comment>
<reference evidence="3" key="1">
    <citation type="submission" date="2017-11" db="EMBL/GenBank/DDBJ databases">
        <authorList>
            <person name="Kuznetsova I."/>
            <person name="Sazanova A."/>
            <person name="Chirak E."/>
            <person name="Safronova V."/>
            <person name="Willems A."/>
        </authorList>
    </citation>
    <scope>NUCLEOTIDE SEQUENCE [LARGE SCALE GENOMIC DNA]</scope>
    <source>
        <strain evidence="3">CCBAU 03422</strain>
    </source>
</reference>
<dbReference type="Pfam" id="PF08592">
    <property type="entry name" value="Anthrone_oxy"/>
    <property type="match status" value="1"/>
</dbReference>
<dbReference type="EMBL" id="PGGM01000012">
    <property type="protein sequence ID" value="PSH61482.1"/>
    <property type="molecule type" value="Genomic_DNA"/>
</dbReference>
<proteinExistence type="predicted"/>
<sequence>MIPARNRIHQKRNQRKREKFRCGSYFIFSASAMFAGVMLAIGVTLGGYWKSLPAAEFLNWFGQNDQFIVQVIPLVVVPTLIGLIGSLWLSCSDGRARPLWMGATACVAAVLVLTVAWFLPANAKFATKSIPLDQVPARLDTWLMVHNVRIALAIVASAL</sequence>
<dbReference type="InterPro" id="IPR013901">
    <property type="entry name" value="Anthrone_oxy"/>
</dbReference>
<feature type="transmembrane region" description="Helical" evidence="1">
    <location>
        <begin position="99"/>
        <end position="119"/>
    </location>
</feature>
<evidence type="ECO:0000313" key="2">
    <source>
        <dbReference type="EMBL" id="PSH61482.1"/>
    </source>
</evidence>
<evidence type="ECO:0000313" key="3">
    <source>
        <dbReference type="Proteomes" id="UP000241764"/>
    </source>
</evidence>
<organism evidence="2 3">
    <name type="scientific">Phyllobacterium sophorae</name>
    <dbReference type="NCBI Taxonomy" id="1520277"/>
    <lineage>
        <taxon>Bacteria</taxon>
        <taxon>Pseudomonadati</taxon>
        <taxon>Pseudomonadota</taxon>
        <taxon>Alphaproteobacteria</taxon>
        <taxon>Hyphomicrobiales</taxon>
        <taxon>Phyllobacteriaceae</taxon>
        <taxon>Phyllobacterium</taxon>
    </lineage>
</organism>
<keyword evidence="3" id="KW-1185">Reference proteome</keyword>
<dbReference type="OrthoDB" id="7839936at2"/>
<dbReference type="AlphaFoldDB" id="A0A2P7B4U0"/>
<keyword evidence="1" id="KW-0812">Transmembrane</keyword>